<evidence type="ECO:0000256" key="1">
    <source>
        <dbReference type="SAM" id="MobiDB-lite"/>
    </source>
</evidence>
<dbReference type="GO" id="GO:0008233">
    <property type="term" value="F:peptidase activity"/>
    <property type="evidence" value="ECO:0007669"/>
    <property type="project" value="InterPro"/>
</dbReference>
<dbReference type="GO" id="GO:0016020">
    <property type="term" value="C:membrane"/>
    <property type="evidence" value="ECO:0007669"/>
    <property type="project" value="InterPro"/>
</dbReference>
<dbReference type="Gene3D" id="3.90.70.10">
    <property type="entry name" value="Cysteine proteinases"/>
    <property type="match status" value="1"/>
</dbReference>
<reference evidence="3" key="1">
    <citation type="submission" date="2017-10" db="EMBL/GenBank/DDBJ databases">
        <title>Massilia psychrophilum sp. nov., a novel purple-pigmented bacterium isolated from Tianshan glacier, Xinjiang Municipality, China.</title>
        <authorList>
            <person name="Wang H."/>
        </authorList>
    </citation>
    <scope>NUCLEOTIDE SEQUENCE [LARGE SCALE GENOMIC DNA]</scope>
    <source>
        <strain evidence="3">B2</strain>
    </source>
</reference>
<evidence type="ECO:0000259" key="2">
    <source>
        <dbReference type="Pfam" id="PF03412"/>
    </source>
</evidence>
<accession>A0A2D2DW08</accession>
<dbReference type="AlphaFoldDB" id="A0A2D2DW08"/>
<dbReference type="Pfam" id="PF03412">
    <property type="entry name" value="Peptidase_C39"/>
    <property type="match status" value="1"/>
</dbReference>
<feature type="domain" description="Peptidase C39" evidence="2">
    <location>
        <begin position="43"/>
        <end position="104"/>
    </location>
</feature>
<dbReference type="GO" id="GO:0006508">
    <property type="term" value="P:proteolysis"/>
    <property type="evidence" value="ECO:0007669"/>
    <property type="project" value="InterPro"/>
</dbReference>
<organism evidence="3 4">
    <name type="scientific">Massilia violaceinigra</name>
    <dbReference type="NCBI Taxonomy" id="2045208"/>
    <lineage>
        <taxon>Bacteria</taxon>
        <taxon>Pseudomonadati</taxon>
        <taxon>Pseudomonadota</taxon>
        <taxon>Betaproteobacteria</taxon>
        <taxon>Burkholderiales</taxon>
        <taxon>Oxalobacteraceae</taxon>
        <taxon>Telluria group</taxon>
        <taxon>Massilia</taxon>
    </lineage>
</organism>
<feature type="region of interest" description="Disordered" evidence="1">
    <location>
        <begin position="172"/>
        <end position="212"/>
    </location>
</feature>
<protein>
    <recommendedName>
        <fullName evidence="2">Peptidase C39 domain-containing protein</fullName>
    </recommendedName>
</protein>
<gene>
    <name evidence="3" type="ORF">CR152_26795</name>
</gene>
<proteinExistence type="predicted"/>
<dbReference type="KEGG" id="mass:CR152_26795"/>
<evidence type="ECO:0000313" key="4">
    <source>
        <dbReference type="Proteomes" id="UP000229897"/>
    </source>
</evidence>
<name>A0A2D2DW08_9BURK</name>
<sequence length="212" mass="23203">MPWVSYRPVHPARTLPHLPQRHQHGEPGGVCPAAAPLPCAPLTLEELPQLKTPAIVHWNLNHFVVLSRATGKAAVTHDRALGVRHLSYAEVSREFTGNALQLERAIDFTPADERREVSVKALIGTLDGWRQSFAFPSAIALTLELITLAAPRVSQFMIANVLMSNDTSLHNAGQHSPLVPENTYPPRRHSPPTSAGAACSTSRASRRSSWRT</sequence>
<keyword evidence="4" id="KW-1185">Reference proteome</keyword>
<dbReference type="EMBL" id="CP024608">
    <property type="protein sequence ID" value="ATQ79132.1"/>
    <property type="molecule type" value="Genomic_DNA"/>
</dbReference>
<dbReference type="Proteomes" id="UP000229897">
    <property type="component" value="Chromosome"/>
</dbReference>
<dbReference type="InterPro" id="IPR005074">
    <property type="entry name" value="Peptidase_C39"/>
</dbReference>
<feature type="compositionally biased region" description="Low complexity" evidence="1">
    <location>
        <begin position="193"/>
        <end position="203"/>
    </location>
</feature>
<dbReference type="GO" id="GO:0005524">
    <property type="term" value="F:ATP binding"/>
    <property type="evidence" value="ECO:0007669"/>
    <property type="project" value="InterPro"/>
</dbReference>
<evidence type="ECO:0000313" key="3">
    <source>
        <dbReference type="EMBL" id="ATQ79132.1"/>
    </source>
</evidence>